<accession>A0ABP6QPJ2</accession>
<keyword evidence="3" id="KW-1185">Reference proteome</keyword>
<dbReference type="RefSeq" id="WP_344837998.1">
    <property type="nucleotide sequence ID" value="NZ_BAAAUV010000034.1"/>
</dbReference>
<keyword evidence="1" id="KW-0472">Membrane</keyword>
<dbReference type="EMBL" id="BAAAUV010000034">
    <property type="protein sequence ID" value="GAA3238048.1"/>
    <property type="molecule type" value="Genomic_DNA"/>
</dbReference>
<evidence type="ECO:0000256" key="1">
    <source>
        <dbReference type="SAM" id="Phobius"/>
    </source>
</evidence>
<protein>
    <submittedName>
        <fullName evidence="2">Uncharacterized protein</fullName>
    </submittedName>
</protein>
<dbReference type="Proteomes" id="UP001501237">
    <property type="component" value="Unassembled WGS sequence"/>
</dbReference>
<sequence>MSDVLEANWYETEQPKRPRRRVSRGVVAAVFVLLAIAGVVVAFAGLAVAGDVPTCGGG</sequence>
<organism evidence="2 3">
    <name type="scientific">Actinocorallia longicatena</name>
    <dbReference type="NCBI Taxonomy" id="111803"/>
    <lineage>
        <taxon>Bacteria</taxon>
        <taxon>Bacillati</taxon>
        <taxon>Actinomycetota</taxon>
        <taxon>Actinomycetes</taxon>
        <taxon>Streptosporangiales</taxon>
        <taxon>Thermomonosporaceae</taxon>
        <taxon>Actinocorallia</taxon>
    </lineage>
</organism>
<proteinExistence type="predicted"/>
<keyword evidence="1" id="KW-1133">Transmembrane helix</keyword>
<feature type="transmembrane region" description="Helical" evidence="1">
    <location>
        <begin position="26"/>
        <end position="49"/>
    </location>
</feature>
<keyword evidence="1" id="KW-0812">Transmembrane</keyword>
<comment type="caution">
    <text evidence="2">The sequence shown here is derived from an EMBL/GenBank/DDBJ whole genome shotgun (WGS) entry which is preliminary data.</text>
</comment>
<evidence type="ECO:0000313" key="3">
    <source>
        <dbReference type="Proteomes" id="UP001501237"/>
    </source>
</evidence>
<name>A0ABP6QPJ2_9ACTN</name>
<reference evidence="3" key="1">
    <citation type="journal article" date="2019" name="Int. J. Syst. Evol. Microbiol.">
        <title>The Global Catalogue of Microorganisms (GCM) 10K type strain sequencing project: providing services to taxonomists for standard genome sequencing and annotation.</title>
        <authorList>
            <consortium name="The Broad Institute Genomics Platform"/>
            <consortium name="The Broad Institute Genome Sequencing Center for Infectious Disease"/>
            <person name="Wu L."/>
            <person name="Ma J."/>
        </authorList>
    </citation>
    <scope>NUCLEOTIDE SEQUENCE [LARGE SCALE GENOMIC DNA]</scope>
    <source>
        <strain evidence="3">JCM 9377</strain>
    </source>
</reference>
<gene>
    <name evidence="2" type="ORF">GCM10010468_73350</name>
</gene>
<evidence type="ECO:0000313" key="2">
    <source>
        <dbReference type="EMBL" id="GAA3238048.1"/>
    </source>
</evidence>